<feature type="chain" id="PRO_5046896979" evidence="10">
    <location>
        <begin position="31"/>
        <end position="1098"/>
    </location>
</feature>
<keyword evidence="4 8" id="KW-0812">Transmembrane</keyword>
<sequence length="1098" mass="122037">MKNLKVRKGGYVRLIYPCAFMCALSLPVLADVPAMLDVDVIEQSKGIVVTGTVLDESGLPVIGANIMVKGMNVGTITDMDGHFSLEVPYAEASLTVSFIGYTTQDVPLKGRKNVDVVLVEDTKTLQEVVVVGYGSQKKATLTGAVASVNVKELSQSPSANITNALAGRMPGLTVTQFGGGEPGKDVASFSVRGLSSYNTSAQSPIIIVDGVERSIETLDPNEIETFSILKDASATAVYGIRGANGVVIVTTKKGVAQSKPTVEFKAQAGIASPVSFPDYLGSADYARLYNQALKNDNPGWADDPSIQGRLFSDEMIANWERAKGDNTDGLGYNIDLFDYAFRPAIQQNYTLSLRGGSDRARYFAMIGYFNQDGNYRYSDLNDGYSTNGGYNRYNLRANLDIDITKNFYVSVGIGGQITDTNESGGGSENIIFTANTTPPIYPVVLERNGHPANETYYMDHPNGLLFGNNQYTKNILGEIAYMGYKTTHKINFQGNFVIGHKLDFITKGLKVEGMFSYDMEEGHVIDRSMDRELANNEYYGGYATFYPTEGLGIYADPQTVRYSGAYTPAIDKFTVDKTKKNDYLYYAGISRLYMQAKLDYQRSFGNHNVAGMFMMNRSQRNVGNEVAYRYQGFAARVTYDYANKYLFEANVGINGSENFSKAHRYGVFPSFSLGWVPTEEKFMASSRKWLDYLKFRTSLGWVGNDQGIGRFLYVQYYNTTDASSWNTGTEYNQGMGGGLEEGDLANPDLTWERGIKFNFGVDMRMFNSRLSLALDAFYERRWDIITNTGGNDVVGIPDLFGKTSSYVNAGTVINRGIDIELGWNDRIGRDFTYYVRFNAGFARNKILDMMEIDREVPWMRRTGCRVGEHFVYEVDHFVKDQAEADKLNAMNNGTGFQPWGKLAPGDVVYKDLNGDGKIDDQHDLKPMGNPKIPELQFGLPIGFSYKGWDLSLLFQGAALSSLQLSGPAVYDFPTMGSQGNNMGKVKGMHLDSWTPENPNAKYPALHLGNHPNNKNDASSLFLYDASYLRLKNIEIGYSLPQKWIQKVHLQQVRFYLQGMNLLTFDKLGDVNMDPETGDGDGSWYPIQRVYNFGVNVTF</sequence>
<dbReference type="Gene3D" id="2.60.40.1120">
    <property type="entry name" value="Carboxypeptidase-like, regulatory domain"/>
    <property type="match status" value="1"/>
</dbReference>
<dbReference type="InterPro" id="IPR039426">
    <property type="entry name" value="TonB-dep_rcpt-like"/>
</dbReference>
<comment type="similarity">
    <text evidence="8 9">Belongs to the TonB-dependent receptor family.</text>
</comment>
<evidence type="ECO:0000256" key="4">
    <source>
        <dbReference type="ARBA" id="ARBA00022692"/>
    </source>
</evidence>
<keyword evidence="13" id="KW-0675">Receptor</keyword>
<evidence type="ECO:0000313" key="13">
    <source>
        <dbReference type="EMBL" id="MBM6807017.1"/>
    </source>
</evidence>
<dbReference type="InterPro" id="IPR023997">
    <property type="entry name" value="TonB-dep_OMP_SusC/RagA_CS"/>
</dbReference>
<dbReference type="InterPro" id="IPR036942">
    <property type="entry name" value="Beta-barrel_TonB_sf"/>
</dbReference>
<keyword evidence="7 8" id="KW-0998">Cell outer membrane</keyword>
<dbReference type="SUPFAM" id="SSF56935">
    <property type="entry name" value="Porins"/>
    <property type="match status" value="1"/>
</dbReference>
<dbReference type="InterPro" id="IPR037066">
    <property type="entry name" value="Plug_dom_sf"/>
</dbReference>
<dbReference type="Pfam" id="PF07715">
    <property type="entry name" value="Plug"/>
    <property type="match status" value="1"/>
</dbReference>
<evidence type="ECO:0000256" key="1">
    <source>
        <dbReference type="ARBA" id="ARBA00004571"/>
    </source>
</evidence>
<protein>
    <submittedName>
        <fullName evidence="13">TonB-dependent receptor</fullName>
    </submittedName>
</protein>
<organism evidence="13 14">
    <name type="scientific">Bacteroides caecicola</name>
    <dbReference type="NCBI Taxonomy" id="1462569"/>
    <lineage>
        <taxon>Bacteria</taxon>
        <taxon>Pseudomonadati</taxon>
        <taxon>Bacteroidota</taxon>
        <taxon>Bacteroidia</taxon>
        <taxon>Bacteroidales</taxon>
        <taxon>Bacteroidaceae</taxon>
        <taxon>Bacteroides</taxon>
    </lineage>
</organism>
<dbReference type="NCBIfam" id="TIGR04057">
    <property type="entry name" value="SusC_RagA_signa"/>
    <property type="match status" value="1"/>
</dbReference>
<proteinExistence type="inferred from homology"/>
<comment type="subcellular location">
    <subcellularLocation>
        <location evidence="1 8">Cell outer membrane</location>
        <topology evidence="1 8">Multi-pass membrane protein</topology>
    </subcellularLocation>
</comment>
<feature type="signal peptide" evidence="10">
    <location>
        <begin position="1"/>
        <end position="30"/>
    </location>
</feature>
<evidence type="ECO:0000259" key="12">
    <source>
        <dbReference type="Pfam" id="PF07715"/>
    </source>
</evidence>
<dbReference type="InterPro" id="IPR000531">
    <property type="entry name" value="Beta-barrel_TonB"/>
</dbReference>
<dbReference type="SUPFAM" id="SSF49464">
    <property type="entry name" value="Carboxypeptidase regulatory domain-like"/>
    <property type="match status" value="1"/>
</dbReference>
<dbReference type="EMBL" id="JACJKJ010000014">
    <property type="protein sequence ID" value="MBM6807017.1"/>
    <property type="molecule type" value="Genomic_DNA"/>
</dbReference>
<dbReference type="Gene3D" id="2.40.170.20">
    <property type="entry name" value="TonB-dependent receptor, beta-barrel domain"/>
    <property type="match status" value="1"/>
</dbReference>
<dbReference type="InterPro" id="IPR023996">
    <property type="entry name" value="TonB-dep_OMP_SusC/RagA"/>
</dbReference>
<keyword evidence="14" id="KW-1185">Reference proteome</keyword>
<dbReference type="Pfam" id="PF00593">
    <property type="entry name" value="TonB_dep_Rec_b-barrel"/>
    <property type="match status" value="1"/>
</dbReference>
<dbReference type="InterPro" id="IPR012910">
    <property type="entry name" value="Plug_dom"/>
</dbReference>
<keyword evidence="6 8" id="KW-0472">Membrane</keyword>
<dbReference type="NCBIfam" id="TIGR04056">
    <property type="entry name" value="OMP_RagA_SusC"/>
    <property type="match status" value="1"/>
</dbReference>
<dbReference type="Proteomes" id="UP000782117">
    <property type="component" value="Unassembled WGS sequence"/>
</dbReference>
<dbReference type="Gene3D" id="2.170.130.10">
    <property type="entry name" value="TonB-dependent receptor, plug domain"/>
    <property type="match status" value="1"/>
</dbReference>
<reference evidence="13 14" key="1">
    <citation type="journal article" date="2021" name="Sci. Rep.">
        <title>The distribution of antibiotic resistance genes in chicken gut microbiota commensals.</title>
        <authorList>
            <person name="Juricova H."/>
            <person name="Matiasovicova J."/>
            <person name="Kubasova T."/>
            <person name="Cejkova D."/>
            <person name="Rychlik I."/>
        </authorList>
    </citation>
    <scope>NUCLEOTIDE SEQUENCE [LARGE SCALE GENOMIC DNA]</scope>
    <source>
        <strain evidence="13 14">An768</strain>
    </source>
</reference>
<keyword evidence="10" id="KW-0732">Signal</keyword>
<evidence type="ECO:0000256" key="9">
    <source>
        <dbReference type="RuleBase" id="RU003357"/>
    </source>
</evidence>
<dbReference type="RefSeq" id="WP_204500926.1">
    <property type="nucleotide sequence ID" value="NZ_JACJKJ010000014.1"/>
</dbReference>
<evidence type="ECO:0000256" key="3">
    <source>
        <dbReference type="ARBA" id="ARBA00022452"/>
    </source>
</evidence>
<evidence type="ECO:0000256" key="5">
    <source>
        <dbReference type="ARBA" id="ARBA00023077"/>
    </source>
</evidence>
<keyword evidence="5 9" id="KW-0798">TonB box</keyword>
<name>A0ABS2F9T2_9BACE</name>
<evidence type="ECO:0000313" key="14">
    <source>
        <dbReference type="Proteomes" id="UP000782117"/>
    </source>
</evidence>
<evidence type="ECO:0000256" key="6">
    <source>
        <dbReference type="ARBA" id="ARBA00023136"/>
    </source>
</evidence>
<keyword evidence="3 8" id="KW-1134">Transmembrane beta strand</keyword>
<comment type="caution">
    <text evidence="13">The sequence shown here is derived from an EMBL/GenBank/DDBJ whole genome shotgun (WGS) entry which is preliminary data.</text>
</comment>
<evidence type="ECO:0000256" key="10">
    <source>
        <dbReference type="SAM" id="SignalP"/>
    </source>
</evidence>
<evidence type="ECO:0000256" key="8">
    <source>
        <dbReference type="PROSITE-ProRule" id="PRU01360"/>
    </source>
</evidence>
<evidence type="ECO:0000256" key="7">
    <source>
        <dbReference type="ARBA" id="ARBA00023237"/>
    </source>
</evidence>
<gene>
    <name evidence="13" type="ORF">H6A24_11025</name>
</gene>
<accession>A0ABS2F9T2</accession>
<dbReference type="InterPro" id="IPR008969">
    <property type="entry name" value="CarboxyPept-like_regulatory"/>
</dbReference>
<dbReference type="Pfam" id="PF13715">
    <property type="entry name" value="CarbopepD_reg_2"/>
    <property type="match status" value="1"/>
</dbReference>
<evidence type="ECO:0000256" key="2">
    <source>
        <dbReference type="ARBA" id="ARBA00022448"/>
    </source>
</evidence>
<feature type="domain" description="TonB-dependent receptor-like beta-barrel" evidence="11">
    <location>
        <begin position="485"/>
        <end position="1057"/>
    </location>
</feature>
<feature type="domain" description="TonB-dependent receptor plug" evidence="12">
    <location>
        <begin position="138"/>
        <end position="246"/>
    </location>
</feature>
<evidence type="ECO:0000259" key="11">
    <source>
        <dbReference type="Pfam" id="PF00593"/>
    </source>
</evidence>
<dbReference type="PROSITE" id="PS52016">
    <property type="entry name" value="TONB_DEPENDENT_REC_3"/>
    <property type="match status" value="1"/>
</dbReference>
<keyword evidence="2 8" id="KW-0813">Transport</keyword>